<dbReference type="SUPFAM" id="SSF54909">
    <property type="entry name" value="Dimeric alpha+beta barrel"/>
    <property type="match status" value="1"/>
</dbReference>
<dbReference type="EMBL" id="JNOC01000044">
    <property type="protein sequence ID" value="KPH55349.1"/>
    <property type="molecule type" value="Genomic_DNA"/>
</dbReference>
<evidence type="ECO:0000313" key="6">
    <source>
        <dbReference type="Proteomes" id="UP000255269"/>
    </source>
</evidence>
<accession>A0A0N1EHK1</accession>
<dbReference type="STRING" id="35818.HPU229336_03230"/>
<dbReference type="Proteomes" id="UP000255269">
    <property type="component" value="Unassembled WGS sequence"/>
</dbReference>
<comment type="similarity">
    <text evidence="1">Belongs to the YciI family.</text>
</comment>
<dbReference type="EMBL" id="UGJF01000001">
    <property type="protein sequence ID" value="STQ88447.1"/>
    <property type="molecule type" value="Genomic_DNA"/>
</dbReference>
<reference evidence="3 5" key="1">
    <citation type="submission" date="2014-06" db="EMBL/GenBank/DDBJ databases">
        <title>Helicobacter pullorum isolates in fresh chicken meat - phenotypic and genotypic features.</title>
        <authorList>
            <person name="Borges V."/>
            <person name="Santos A."/>
            <person name="Correia C.B."/>
            <person name="Saraiva M."/>
            <person name="Menard A."/>
            <person name="Vieira L."/>
            <person name="Sampaio D.A."/>
            <person name="Gomes J.P."/>
            <person name="Oleastro M."/>
        </authorList>
    </citation>
    <scope>NUCLEOTIDE SEQUENCE [LARGE SCALE GENOMIC DNA]</scope>
    <source>
        <strain evidence="3 5">229334/12</strain>
    </source>
</reference>
<evidence type="ECO:0000259" key="2">
    <source>
        <dbReference type="Pfam" id="PF03795"/>
    </source>
</evidence>
<gene>
    <name evidence="3" type="ORF">HPU229334_08755</name>
    <name evidence="4" type="ORF">NCTC13156_01287</name>
</gene>
<protein>
    <submittedName>
        <fullName evidence="3">GTP cyclohydrolase</fullName>
    </submittedName>
    <submittedName>
        <fullName evidence="4">YCII-related protein</fullName>
    </submittedName>
</protein>
<evidence type="ECO:0000313" key="3">
    <source>
        <dbReference type="EMBL" id="KPH55349.1"/>
    </source>
</evidence>
<dbReference type="Proteomes" id="UP000037997">
    <property type="component" value="Unassembled WGS sequence"/>
</dbReference>
<dbReference type="PANTHER" id="PTHR37828">
    <property type="entry name" value="GSR2449 PROTEIN"/>
    <property type="match status" value="1"/>
</dbReference>
<dbReference type="InterPro" id="IPR011008">
    <property type="entry name" value="Dimeric_a/b-barrel"/>
</dbReference>
<evidence type="ECO:0000256" key="1">
    <source>
        <dbReference type="ARBA" id="ARBA00007689"/>
    </source>
</evidence>
<dbReference type="RefSeq" id="WP_005022314.1">
    <property type="nucleotide sequence ID" value="NZ_CABKNZ010000041.1"/>
</dbReference>
<dbReference type="OrthoDB" id="9814407at2"/>
<sequence length="98" mass="11188">MQNLFVILVNYTKELSAIEEILSAHREYLKTGYKSGKLLASGPQNPRTGGIIIGKFINKQEALDFTKQDPFYLNNAAKYDILEFNPVLHQDILKEFLV</sequence>
<dbReference type="Pfam" id="PF03795">
    <property type="entry name" value="YCII"/>
    <property type="match status" value="1"/>
</dbReference>
<dbReference type="PATRIC" id="fig|35818.11.peg.1731"/>
<feature type="domain" description="YCII-related" evidence="2">
    <location>
        <begin position="4"/>
        <end position="85"/>
    </location>
</feature>
<dbReference type="GO" id="GO:0016787">
    <property type="term" value="F:hydrolase activity"/>
    <property type="evidence" value="ECO:0007669"/>
    <property type="project" value="UniProtKB-KW"/>
</dbReference>
<evidence type="ECO:0000313" key="5">
    <source>
        <dbReference type="Proteomes" id="UP000037997"/>
    </source>
</evidence>
<dbReference type="InterPro" id="IPR005545">
    <property type="entry name" value="YCII"/>
</dbReference>
<dbReference type="PANTHER" id="PTHR37828:SF1">
    <property type="entry name" value="YCII-RELATED DOMAIN-CONTAINING PROTEIN"/>
    <property type="match status" value="1"/>
</dbReference>
<keyword evidence="3" id="KW-0378">Hydrolase</keyword>
<evidence type="ECO:0000313" key="4">
    <source>
        <dbReference type="EMBL" id="STQ88447.1"/>
    </source>
</evidence>
<proteinExistence type="inferred from homology"/>
<dbReference type="Gene3D" id="3.30.70.1060">
    <property type="entry name" value="Dimeric alpha+beta barrel"/>
    <property type="match status" value="1"/>
</dbReference>
<reference evidence="4 6" key="2">
    <citation type="submission" date="2018-06" db="EMBL/GenBank/DDBJ databases">
        <authorList>
            <consortium name="Pathogen Informatics"/>
            <person name="Doyle S."/>
        </authorList>
    </citation>
    <scope>NUCLEOTIDE SEQUENCE [LARGE SCALE GENOMIC DNA]</scope>
    <source>
        <strain evidence="4 6">NCTC13156</strain>
    </source>
</reference>
<dbReference type="AlphaFoldDB" id="A0A0N1EHK1"/>
<name>A0A0N1EHK1_9HELI</name>
<organism evidence="3 5">
    <name type="scientific">Helicobacter pullorum</name>
    <dbReference type="NCBI Taxonomy" id="35818"/>
    <lineage>
        <taxon>Bacteria</taxon>
        <taxon>Pseudomonadati</taxon>
        <taxon>Campylobacterota</taxon>
        <taxon>Epsilonproteobacteria</taxon>
        <taxon>Campylobacterales</taxon>
        <taxon>Helicobacteraceae</taxon>
        <taxon>Helicobacter</taxon>
    </lineage>
</organism>